<dbReference type="GO" id="GO:0030837">
    <property type="term" value="P:negative regulation of actin filament polymerization"/>
    <property type="evidence" value="ECO:0007669"/>
    <property type="project" value="InterPro"/>
</dbReference>
<comment type="similarity">
    <text evidence="2">Belongs to the protein-tyrosine phosphatase family.</text>
</comment>
<dbReference type="Gene3D" id="3.90.190.10">
    <property type="entry name" value="Protein tyrosine phosphatase superfamily"/>
    <property type="match status" value="1"/>
</dbReference>
<dbReference type="PROSITE" id="PS50056">
    <property type="entry name" value="TYR_PHOSPHATASE_2"/>
    <property type="match status" value="1"/>
</dbReference>
<dbReference type="SUPFAM" id="SSF52799">
    <property type="entry name" value="(Phosphotyrosine protein) phosphatases II"/>
    <property type="match status" value="1"/>
</dbReference>
<sequence length="755" mass="82051">MGRRWDADSDSDGNRTGDASRPRAPPGCLQVIPSPSGAGGRAAVLPRGCRVSPQPPPSQAVRLESVRPQRVRYLLVVRPEEAGAEGQTVLLGVDFPHEGSTRCTLGMVLPLWSDTQVFLDGDGGFSVMSGGQTRIFKPISVQTMWAVLQELHRACEQAARGGHIPGGPALLWARDYAAALSSEQSCLNEWLAMADLESVRPGSPQPSGPAVPELTEQAVRALLRDVLASADLESVTSKEVRTELERRTGRSLAQHKDFIDNEMLLVLAQMDRPSCVFPHLYLGSEWNAANLEELQQNRITHILNVAREIDNFFPALFTYMNVRVYDEEAAELLPHWNDTFLFLSDVKARGGRALVHCRMGLSRSAATVLAYAMKEFGWPLEQALRHVRRCRPGVLPNPGFMRQLDFYQGILSASRHSVLWEPRAAERGSQPEAEEAAPGDEGALPEPRAPSPQPPEEASRQPAGPGLSGAPQRPRISLCAVMRSISLMESPQPPELLGEPLGGAVLGAVMTVARGNPAAHQVLVDSWPDFAVVLTRLRPEELADPGDFYANQLTAFYREEGAWRAVLGNPEAVDWSRAFQMQGMQDGVHEAVSEVAAAKGLRVKAFRYRAMLSPEPPQSRAQIPAGLRLAPLSPSHVPLLNATWSFGGTGRSRRFLEGLVRALPSACLLDPRGRPLSWSLVDPLGCLSHGYTVPAWRGRGLSGLVLAALGRGLHARGFPLYCGVLPCNAPSLRALHAAGFLPQPGTLYMLLSTPR</sequence>
<dbReference type="PROSITE" id="PS51998">
    <property type="entry name" value="DEK_C"/>
    <property type="match status" value="1"/>
</dbReference>
<evidence type="ECO:0000313" key="14">
    <source>
        <dbReference type="Proteomes" id="UP000694556"/>
    </source>
</evidence>
<dbReference type="InterPro" id="IPR043588">
    <property type="entry name" value="SSH-N"/>
</dbReference>
<dbReference type="GO" id="GO:0003779">
    <property type="term" value="F:actin binding"/>
    <property type="evidence" value="ECO:0007669"/>
    <property type="project" value="InterPro"/>
</dbReference>
<feature type="compositionally biased region" description="Basic and acidic residues" evidence="9">
    <location>
        <begin position="1"/>
        <end position="21"/>
    </location>
</feature>
<dbReference type="PANTHER" id="PTHR45864:SF4">
    <property type="entry name" value="PROTEIN PHOSPHATASE SLINGSHOT HOMOLOG 3"/>
    <property type="match status" value="1"/>
</dbReference>
<feature type="region of interest" description="Disordered" evidence="9">
    <location>
        <begin position="423"/>
        <end position="473"/>
    </location>
</feature>
<dbReference type="InterPro" id="IPR000387">
    <property type="entry name" value="Tyr_Pase_dom"/>
</dbReference>
<keyword evidence="5" id="KW-0378">Hydrolase</keyword>
<keyword evidence="14" id="KW-1185">Reference proteome</keyword>
<evidence type="ECO:0000259" key="12">
    <source>
        <dbReference type="PROSITE" id="PS51998"/>
    </source>
</evidence>
<dbReference type="SUPFAM" id="SSF55729">
    <property type="entry name" value="Acyl-CoA N-acyltransferases (Nat)"/>
    <property type="match status" value="1"/>
</dbReference>
<evidence type="ECO:0000256" key="3">
    <source>
        <dbReference type="ARBA" id="ARBA00013081"/>
    </source>
</evidence>
<dbReference type="GO" id="GO:0005856">
    <property type="term" value="C:cytoskeleton"/>
    <property type="evidence" value="ECO:0007669"/>
    <property type="project" value="UniProtKB-SubCell"/>
</dbReference>
<reference evidence="13" key="2">
    <citation type="submission" date="2025-09" db="UniProtKB">
        <authorList>
            <consortium name="Ensembl"/>
        </authorList>
    </citation>
    <scope>IDENTIFICATION</scope>
</reference>
<evidence type="ECO:0000256" key="6">
    <source>
        <dbReference type="ARBA" id="ARBA00022912"/>
    </source>
</evidence>
<dbReference type="GO" id="GO:0004722">
    <property type="term" value="F:protein serine/threonine phosphatase activity"/>
    <property type="evidence" value="ECO:0007669"/>
    <property type="project" value="UniProtKB-EC"/>
</dbReference>
<dbReference type="Pfam" id="PF08444">
    <property type="entry name" value="Gly_acyl_tr_C"/>
    <property type="match status" value="1"/>
</dbReference>
<evidence type="ECO:0000256" key="9">
    <source>
        <dbReference type="SAM" id="MobiDB-lite"/>
    </source>
</evidence>
<dbReference type="Pfam" id="PF00782">
    <property type="entry name" value="DSPc"/>
    <property type="match status" value="1"/>
</dbReference>
<dbReference type="PROSITE" id="PS00383">
    <property type="entry name" value="TYR_PHOSPHATASE_1"/>
    <property type="match status" value="1"/>
</dbReference>
<dbReference type="InterPro" id="IPR013652">
    <property type="entry name" value="Glycine_N-acyltransferase_C"/>
</dbReference>
<dbReference type="AlphaFoldDB" id="A0A8C3C150"/>
<reference evidence="13" key="1">
    <citation type="submission" date="2025-08" db="UniProtKB">
        <authorList>
            <consortium name="Ensembl"/>
        </authorList>
    </citation>
    <scope>IDENTIFICATION</scope>
</reference>
<dbReference type="SMART" id="SM00195">
    <property type="entry name" value="DSPc"/>
    <property type="match status" value="1"/>
</dbReference>
<evidence type="ECO:0000256" key="8">
    <source>
        <dbReference type="ARBA" id="ARBA00048336"/>
    </source>
</evidence>
<dbReference type="InterPro" id="IPR000340">
    <property type="entry name" value="Dual-sp_phosphatase_cat-dom"/>
</dbReference>
<comment type="catalytic activity">
    <reaction evidence="8">
        <text>O-phospho-L-threonyl-[protein] + H2O = L-threonyl-[protein] + phosphate</text>
        <dbReference type="Rhea" id="RHEA:47004"/>
        <dbReference type="Rhea" id="RHEA-COMP:11060"/>
        <dbReference type="Rhea" id="RHEA-COMP:11605"/>
        <dbReference type="ChEBI" id="CHEBI:15377"/>
        <dbReference type="ChEBI" id="CHEBI:30013"/>
        <dbReference type="ChEBI" id="CHEBI:43474"/>
        <dbReference type="ChEBI" id="CHEBI:61977"/>
        <dbReference type="EC" id="3.1.3.16"/>
    </reaction>
</comment>
<dbReference type="SUPFAM" id="SSF109715">
    <property type="entry name" value="DEK C-terminal domain"/>
    <property type="match status" value="1"/>
</dbReference>
<accession>A0A8C3C150</accession>
<feature type="region of interest" description="Disordered" evidence="9">
    <location>
        <begin position="1"/>
        <end position="60"/>
    </location>
</feature>
<dbReference type="Gene3D" id="3.40.630.30">
    <property type="match status" value="1"/>
</dbReference>
<dbReference type="InterPro" id="IPR043587">
    <property type="entry name" value="Phosphatase_SSH-like"/>
</dbReference>
<dbReference type="InterPro" id="IPR016181">
    <property type="entry name" value="Acyl_CoA_acyltransferase"/>
</dbReference>
<dbReference type="Pfam" id="PF06021">
    <property type="entry name" value="Gly_acyl_tr_N"/>
    <property type="match status" value="1"/>
</dbReference>
<protein>
    <recommendedName>
        <fullName evidence="3">protein-serine/threonine phosphatase</fullName>
        <ecNumber evidence="3">3.1.3.16</ecNumber>
    </recommendedName>
</protein>
<dbReference type="EC" id="3.1.3.16" evidence="3"/>
<dbReference type="Pfam" id="PF23040">
    <property type="entry name" value="PH_SSH1-like_1st"/>
    <property type="match status" value="1"/>
</dbReference>
<evidence type="ECO:0000256" key="4">
    <source>
        <dbReference type="ARBA" id="ARBA00022490"/>
    </source>
</evidence>
<dbReference type="PROSITE" id="PS50054">
    <property type="entry name" value="TYR_PHOSPHATASE_DUAL"/>
    <property type="match status" value="1"/>
</dbReference>
<organism evidence="13 14">
    <name type="scientific">Cairina moschata</name>
    <name type="common">Muscovy duck</name>
    <dbReference type="NCBI Taxonomy" id="8855"/>
    <lineage>
        <taxon>Eukaryota</taxon>
        <taxon>Metazoa</taxon>
        <taxon>Chordata</taxon>
        <taxon>Craniata</taxon>
        <taxon>Vertebrata</taxon>
        <taxon>Euteleostomi</taxon>
        <taxon>Archelosauria</taxon>
        <taxon>Archosauria</taxon>
        <taxon>Dinosauria</taxon>
        <taxon>Saurischia</taxon>
        <taxon>Theropoda</taxon>
        <taxon>Coelurosauria</taxon>
        <taxon>Aves</taxon>
        <taxon>Neognathae</taxon>
        <taxon>Galloanserae</taxon>
        <taxon>Anseriformes</taxon>
        <taxon>Anatidae</taxon>
        <taxon>Anatinae</taxon>
        <taxon>Cairina</taxon>
    </lineage>
</organism>
<feature type="domain" description="Tyrosine specific protein phosphatases" evidence="11">
    <location>
        <begin position="338"/>
        <end position="395"/>
    </location>
</feature>
<evidence type="ECO:0000259" key="10">
    <source>
        <dbReference type="PROSITE" id="PS50054"/>
    </source>
</evidence>
<dbReference type="FunFam" id="3.90.190.10:FF:000004">
    <property type="entry name" value="Protein phosphatase Slingshot homolog 2"/>
    <property type="match status" value="1"/>
</dbReference>
<dbReference type="Gene3D" id="1.10.10.60">
    <property type="entry name" value="Homeodomain-like"/>
    <property type="match status" value="1"/>
</dbReference>
<evidence type="ECO:0000256" key="2">
    <source>
        <dbReference type="ARBA" id="ARBA00009580"/>
    </source>
</evidence>
<keyword evidence="4" id="KW-0963">Cytoplasm</keyword>
<dbReference type="InterPro" id="IPR020422">
    <property type="entry name" value="TYR_PHOSPHATASE_DUAL_dom"/>
</dbReference>
<evidence type="ECO:0000256" key="7">
    <source>
        <dbReference type="ARBA" id="ARBA00023212"/>
    </source>
</evidence>
<keyword evidence="6" id="KW-0904">Protein phosphatase</keyword>
<dbReference type="InterPro" id="IPR029021">
    <property type="entry name" value="Prot-tyrosine_phosphatase-like"/>
</dbReference>
<feature type="domain" description="DEK-C" evidence="12">
    <location>
        <begin position="213"/>
        <end position="268"/>
    </location>
</feature>
<dbReference type="Proteomes" id="UP000694556">
    <property type="component" value="Unassembled WGS sequence"/>
</dbReference>
<dbReference type="GO" id="GO:0005739">
    <property type="term" value="C:mitochondrion"/>
    <property type="evidence" value="ECO:0007669"/>
    <property type="project" value="InterPro"/>
</dbReference>
<name>A0A8C3C150_CAIMO</name>
<evidence type="ECO:0000313" key="13">
    <source>
        <dbReference type="Ensembl" id="ENSCMMP00000012316.1"/>
    </source>
</evidence>
<dbReference type="InterPro" id="IPR015938">
    <property type="entry name" value="Glycine_N-acyltransferase_N"/>
</dbReference>
<dbReference type="GO" id="GO:0047961">
    <property type="term" value="F:glycine N-acyltransferase activity"/>
    <property type="evidence" value="ECO:0007669"/>
    <property type="project" value="InterPro"/>
</dbReference>
<dbReference type="Pfam" id="PF08766">
    <property type="entry name" value="DEK_C"/>
    <property type="match status" value="1"/>
</dbReference>
<dbReference type="Ensembl" id="ENSCMMT00000013531.1">
    <property type="protein sequence ID" value="ENSCMMP00000012316.1"/>
    <property type="gene ID" value="ENSCMMG00000007798.1"/>
</dbReference>
<comment type="subcellular location">
    <subcellularLocation>
        <location evidence="1">Cytoplasm</location>
        <location evidence="1">Cytoskeleton</location>
    </subcellularLocation>
</comment>
<evidence type="ECO:0000256" key="1">
    <source>
        <dbReference type="ARBA" id="ARBA00004245"/>
    </source>
</evidence>
<dbReference type="PANTHER" id="PTHR45864">
    <property type="entry name" value="SLINGSHOT PROTEIN PHOSPHATASE HOMOLOG"/>
    <property type="match status" value="1"/>
</dbReference>
<evidence type="ECO:0000256" key="5">
    <source>
        <dbReference type="ARBA" id="ARBA00022801"/>
    </source>
</evidence>
<evidence type="ECO:0000259" key="11">
    <source>
        <dbReference type="PROSITE" id="PS50056"/>
    </source>
</evidence>
<keyword evidence="7" id="KW-0206">Cytoskeleton</keyword>
<proteinExistence type="inferred from homology"/>
<dbReference type="InterPro" id="IPR016130">
    <property type="entry name" value="Tyr_Pase_AS"/>
</dbReference>
<feature type="domain" description="Tyrosine-protein phosphatase" evidence="10">
    <location>
        <begin position="272"/>
        <end position="413"/>
    </location>
</feature>
<dbReference type="InterPro" id="IPR014876">
    <property type="entry name" value="DEK_C"/>
</dbReference>